<accession>A0A4R3JM82</accession>
<gene>
    <name evidence="3" type="ORF">EDD52_101574</name>
</gene>
<proteinExistence type="predicted"/>
<dbReference type="GO" id="GO:0016787">
    <property type="term" value="F:hydrolase activity"/>
    <property type="evidence" value="ECO:0007669"/>
    <property type="project" value="UniProtKB-KW"/>
</dbReference>
<keyword evidence="4" id="KW-1185">Reference proteome</keyword>
<dbReference type="PRINTS" id="PR00111">
    <property type="entry name" value="ABHYDROLASE"/>
</dbReference>
<evidence type="ECO:0000256" key="1">
    <source>
        <dbReference type="ARBA" id="ARBA00022801"/>
    </source>
</evidence>
<organism evidence="3 4">
    <name type="scientific">Primorskyibacter sedentarius</name>
    <dbReference type="NCBI Taxonomy" id="745311"/>
    <lineage>
        <taxon>Bacteria</taxon>
        <taxon>Pseudomonadati</taxon>
        <taxon>Pseudomonadota</taxon>
        <taxon>Alphaproteobacteria</taxon>
        <taxon>Rhodobacterales</taxon>
        <taxon>Roseobacteraceae</taxon>
        <taxon>Primorskyibacter</taxon>
    </lineage>
</organism>
<dbReference type="EMBL" id="SLZU01000001">
    <property type="protein sequence ID" value="TCS67473.1"/>
    <property type="molecule type" value="Genomic_DNA"/>
</dbReference>
<dbReference type="Gene3D" id="3.40.50.1820">
    <property type="entry name" value="alpha/beta hydrolase"/>
    <property type="match status" value="1"/>
</dbReference>
<dbReference type="PANTHER" id="PTHR46118">
    <property type="entry name" value="PROTEIN ABHD11"/>
    <property type="match status" value="1"/>
</dbReference>
<evidence type="ECO:0000259" key="2">
    <source>
        <dbReference type="Pfam" id="PF00561"/>
    </source>
</evidence>
<comment type="caution">
    <text evidence="3">The sequence shown here is derived from an EMBL/GenBank/DDBJ whole genome shotgun (WGS) entry which is preliminary data.</text>
</comment>
<evidence type="ECO:0000313" key="3">
    <source>
        <dbReference type="EMBL" id="TCS67473.1"/>
    </source>
</evidence>
<dbReference type="PANTHER" id="PTHR46118:SF4">
    <property type="entry name" value="PROTEIN ABHD11"/>
    <property type="match status" value="1"/>
</dbReference>
<dbReference type="Proteomes" id="UP000295696">
    <property type="component" value="Unassembled WGS sequence"/>
</dbReference>
<dbReference type="InterPro" id="IPR000073">
    <property type="entry name" value="AB_hydrolase_1"/>
</dbReference>
<dbReference type="Pfam" id="PF00561">
    <property type="entry name" value="Abhydrolase_1"/>
    <property type="match status" value="1"/>
</dbReference>
<reference evidence="3 4" key="1">
    <citation type="submission" date="2019-03" db="EMBL/GenBank/DDBJ databases">
        <title>Genomic Encyclopedia of Type Strains, Phase IV (KMG-IV): sequencing the most valuable type-strain genomes for metagenomic binning, comparative biology and taxonomic classification.</title>
        <authorList>
            <person name="Goeker M."/>
        </authorList>
    </citation>
    <scope>NUCLEOTIDE SEQUENCE [LARGE SCALE GENOMIC DNA]</scope>
    <source>
        <strain evidence="3 4">DSM 104836</strain>
    </source>
</reference>
<dbReference type="InterPro" id="IPR029058">
    <property type="entry name" value="AB_hydrolase_fold"/>
</dbReference>
<sequence>MWAMLNMLTFGEKTSRPPLLIVHGLFGSGRNWSVIARRLADTRQVIAVDMRNHGDSFWSDAHGYPDMADDLAEVIRTLDAPADVIGHSMGGKASMTLALKHPDLLNRLLVADIAPVAYGHDQSQFIAAMRSVDLSGVEKRSDATEQLARTVEDKTLQSFFTQSLDIKERRWKLNLDTLEAEMPKVLGFPEIDARFERPTLFLSGSESDYVLPAHRNRIRTLFPKARFARITGAGHWLHAEKPREFEASARAFLDA</sequence>
<dbReference type="SUPFAM" id="SSF53474">
    <property type="entry name" value="alpha/beta-Hydrolases"/>
    <property type="match status" value="1"/>
</dbReference>
<name>A0A4R3JM82_9RHOB</name>
<protein>
    <submittedName>
        <fullName evidence="3">Pimeloyl-ACP methyl ester carboxylesterase</fullName>
    </submittedName>
</protein>
<keyword evidence="1" id="KW-0378">Hydrolase</keyword>
<evidence type="ECO:0000313" key="4">
    <source>
        <dbReference type="Proteomes" id="UP000295696"/>
    </source>
</evidence>
<feature type="domain" description="AB hydrolase-1" evidence="2">
    <location>
        <begin position="17"/>
        <end position="242"/>
    </location>
</feature>
<dbReference type="AlphaFoldDB" id="A0A4R3JM82"/>